<name>A0A401GLV9_9APHY</name>
<accession>A0A401GLV9</accession>
<organism evidence="2 3">
    <name type="scientific">Sparassis crispa</name>
    <dbReference type="NCBI Taxonomy" id="139825"/>
    <lineage>
        <taxon>Eukaryota</taxon>
        <taxon>Fungi</taxon>
        <taxon>Dikarya</taxon>
        <taxon>Basidiomycota</taxon>
        <taxon>Agaricomycotina</taxon>
        <taxon>Agaricomycetes</taxon>
        <taxon>Polyporales</taxon>
        <taxon>Sparassidaceae</taxon>
        <taxon>Sparassis</taxon>
    </lineage>
</organism>
<feature type="region of interest" description="Disordered" evidence="1">
    <location>
        <begin position="437"/>
        <end position="481"/>
    </location>
</feature>
<evidence type="ECO:0000313" key="3">
    <source>
        <dbReference type="Proteomes" id="UP000287166"/>
    </source>
</evidence>
<evidence type="ECO:0000313" key="2">
    <source>
        <dbReference type="EMBL" id="GBE83168.1"/>
    </source>
</evidence>
<dbReference type="Proteomes" id="UP000287166">
    <property type="component" value="Unassembled WGS sequence"/>
</dbReference>
<reference evidence="2 3" key="1">
    <citation type="journal article" date="2018" name="Sci. Rep.">
        <title>Genome sequence of the cauliflower mushroom Sparassis crispa (Hanabiratake) and its association with beneficial usage.</title>
        <authorList>
            <person name="Kiyama R."/>
            <person name="Furutani Y."/>
            <person name="Kawaguchi K."/>
            <person name="Nakanishi T."/>
        </authorList>
    </citation>
    <scope>NUCLEOTIDE SEQUENCE [LARGE SCALE GENOMIC DNA]</scope>
</reference>
<dbReference type="AlphaFoldDB" id="A0A401GLV9"/>
<comment type="caution">
    <text evidence="2">The sequence shown here is derived from an EMBL/GenBank/DDBJ whole genome shotgun (WGS) entry which is preliminary data.</text>
</comment>
<protein>
    <submittedName>
        <fullName evidence="2">Uncharacterized protein</fullName>
    </submittedName>
</protein>
<proteinExistence type="predicted"/>
<dbReference type="GeneID" id="38780085"/>
<gene>
    <name evidence="2" type="ORF">SCP_0502150</name>
</gene>
<sequence length="481" mass="53381">METTISTGIPTSLERAKVFPPINKQQLTPVLITVECEQIATSIPGMILDRGSTAVRALRRGPPPRSGAPGPLIGPTSGPPAGYWAYEHLDNNESESEPSTTDGDNEPDDAEVQRLNKQCQRNCGLMNLPRQGASRSDDKGKTVPRPSDTDNDVSLASHNWPNTFPLPVDMQPWKATEWYNFVPWYICDSQCIIDAAHSGNDGVRTRATDLIQQMQQDGHLTASHGMMNLLMSWRHHGSSGVIYPLTVPPPCWMTNLTSSSTFDEWVAWYAQNPRQVHWVIRHLNNDRSEAPLYQDLEAMWLAHRMAPIIPLGVPVTAHNVFIEHTAELFSIPRLYTWIVQVRHYPVANNNEPAPFPRSSAQNSSIYDVAQWYAARGFHPMQIGFLEEFHHRHCNYILGRILEDVTPFEGHFLADLHHGRARPVPPTHELLSLIDEDVAMQPPDPEPPTPGAGNASAGSSQLGPNPGVTPEAGDPDHDMGGH</sequence>
<dbReference type="RefSeq" id="XP_027614081.1">
    <property type="nucleotide sequence ID" value="XM_027758280.1"/>
</dbReference>
<evidence type="ECO:0000256" key="1">
    <source>
        <dbReference type="SAM" id="MobiDB-lite"/>
    </source>
</evidence>
<dbReference type="InParanoid" id="A0A401GLV9"/>
<feature type="region of interest" description="Disordered" evidence="1">
    <location>
        <begin position="121"/>
        <end position="157"/>
    </location>
</feature>
<feature type="region of interest" description="Disordered" evidence="1">
    <location>
        <begin position="57"/>
        <end position="86"/>
    </location>
</feature>
<dbReference type="OrthoDB" id="2919381at2759"/>
<keyword evidence="3" id="KW-1185">Reference proteome</keyword>
<dbReference type="EMBL" id="BFAD01000005">
    <property type="protein sequence ID" value="GBE83168.1"/>
    <property type="molecule type" value="Genomic_DNA"/>
</dbReference>